<reference evidence="1" key="1">
    <citation type="submission" date="2021-08" db="EMBL/GenBank/DDBJ databases">
        <title>WGS assembly of Ceratopteris richardii.</title>
        <authorList>
            <person name="Marchant D.B."/>
            <person name="Chen G."/>
            <person name="Jenkins J."/>
            <person name="Shu S."/>
            <person name="Leebens-Mack J."/>
            <person name="Grimwood J."/>
            <person name="Schmutz J."/>
            <person name="Soltis P."/>
            <person name="Soltis D."/>
            <person name="Chen Z.-H."/>
        </authorList>
    </citation>
    <scope>NUCLEOTIDE SEQUENCE</scope>
    <source>
        <strain evidence="1">Whitten #5841</strain>
        <tissue evidence="1">Leaf</tissue>
    </source>
</reference>
<evidence type="ECO:0000313" key="2">
    <source>
        <dbReference type="Proteomes" id="UP000825935"/>
    </source>
</evidence>
<evidence type="ECO:0000313" key="1">
    <source>
        <dbReference type="EMBL" id="KAH7430953.1"/>
    </source>
</evidence>
<gene>
    <name evidence="1" type="ORF">KP509_08G021900</name>
</gene>
<sequence>MSRVLCEQTCMGSFSETTHCQLLCFASHFMIAESFGKDLRLTLPHIQPVKNLPSFDTQLEVVVEKLKQWKKYPRSKDSAAF</sequence>
<dbReference type="EMBL" id="CM035413">
    <property type="protein sequence ID" value="KAH7430953.1"/>
    <property type="molecule type" value="Genomic_DNA"/>
</dbReference>
<protein>
    <submittedName>
        <fullName evidence="1">Uncharacterized protein</fullName>
    </submittedName>
</protein>
<comment type="caution">
    <text evidence="1">The sequence shown here is derived from an EMBL/GenBank/DDBJ whole genome shotgun (WGS) entry which is preliminary data.</text>
</comment>
<dbReference type="AlphaFoldDB" id="A0A8T2UAZ5"/>
<keyword evidence="2" id="KW-1185">Reference proteome</keyword>
<accession>A0A8T2UAZ5</accession>
<organism evidence="1 2">
    <name type="scientific">Ceratopteris richardii</name>
    <name type="common">Triangle waterfern</name>
    <dbReference type="NCBI Taxonomy" id="49495"/>
    <lineage>
        <taxon>Eukaryota</taxon>
        <taxon>Viridiplantae</taxon>
        <taxon>Streptophyta</taxon>
        <taxon>Embryophyta</taxon>
        <taxon>Tracheophyta</taxon>
        <taxon>Polypodiopsida</taxon>
        <taxon>Polypodiidae</taxon>
        <taxon>Polypodiales</taxon>
        <taxon>Pteridineae</taxon>
        <taxon>Pteridaceae</taxon>
        <taxon>Parkerioideae</taxon>
        <taxon>Ceratopteris</taxon>
    </lineage>
</organism>
<name>A0A8T2UAZ5_CERRI</name>
<proteinExistence type="predicted"/>
<dbReference type="Proteomes" id="UP000825935">
    <property type="component" value="Chromosome 8"/>
</dbReference>